<evidence type="ECO:0000313" key="3">
    <source>
        <dbReference type="Proteomes" id="UP001396898"/>
    </source>
</evidence>
<reference evidence="2 3" key="1">
    <citation type="submission" date="2023-01" db="EMBL/GenBank/DDBJ databases">
        <title>Analysis of 21 Apiospora genomes using comparative genomics revels a genus with tremendous synthesis potential of carbohydrate active enzymes and secondary metabolites.</title>
        <authorList>
            <person name="Sorensen T."/>
        </authorList>
    </citation>
    <scope>NUCLEOTIDE SEQUENCE [LARGE SCALE GENOMIC DNA]</scope>
    <source>
        <strain evidence="2 3">CBS 20057</strain>
    </source>
</reference>
<keyword evidence="3" id="KW-1185">Reference proteome</keyword>
<feature type="region of interest" description="Disordered" evidence="1">
    <location>
        <begin position="66"/>
        <end position="90"/>
    </location>
</feature>
<organism evidence="2 3">
    <name type="scientific">Apiospora marii</name>
    <dbReference type="NCBI Taxonomy" id="335849"/>
    <lineage>
        <taxon>Eukaryota</taxon>
        <taxon>Fungi</taxon>
        <taxon>Dikarya</taxon>
        <taxon>Ascomycota</taxon>
        <taxon>Pezizomycotina</taxon>
        <taxon>Sordariomycetes</taxon>
        <taxon>Xylariomycetidae</taxon>
        <taxon>Amphisphaeriales</taxon>
        <taxon>Apiosporaceae</taxon>
        <taxon>Apiospora</taxon>
    </lineage>
</organism>
<name>A0ABR1S588_9PEZI</name>
<proteinExistence type="predicted"/>
<dbReference type="EMBL" id="JAQQWI010000007">
    <property type="protein sequence ID" value="KAK8026518.1"/>
    <property type="molecule type" value="Genomic_DNA"/>
</dbReference>
<comment type="caution">
    <text evidence="2">The sequence shown here is derived from an EMBL/GenBank/DDBJ whole genome shotgun (WGS) entry which is preliminary data.</text>
</comment>
<evidence type="ECO:0000313" key="2">
    <source>
        <dbReference type="EMBL" id="KAK8026518.1"/>
    </source>
</evidence>
<protein>
    <submittedName>
        <fullName evidence="2">Uncharacterized protein</fullName>
    </submittedName>
</protein>
<accession>A0ABR1S588</accession>
<gene>
    <name evidence="2" type="ORF">PG991_003574</name>
</gene>
<sequence>MHQVGGRAEYLHVYSILLRLLEMTGNQYHATWYELPYATYDSFVAHLLTDLPGAKQLSKGLYTVPGPRDVVPGARDSRPRGEDEDETTSSTLPWLADVTPIVVGGVVYIGGHGNALPFQEGDVARRRTPCQPRETLPVGNAGRRLAFVSLGGEGPRSGSEPRFGLLQKLCAWLTKEEAID</sequence>
<evidence type="ECO:0000256" key="1">
    <source>
        <dbReference type="SAM" id="MobiDB-lite"/>
    </source>
</evidence>
<dbReference type="Proteomes" id="UP001396898">
    <property type="component" value="Unassembled WGS sequence"/>
</dbReference>